<dbReference type="Proteomes" id="UP001642487">
    <property type="component" value="Chromosome 3"/>
</dbReference>
<sequence length="50" mass="5088">MGAVAAAANCLCFFSLCCAHTLVRLPEVAADCAEAFLASLSSSSIFGFSL</sequence>
<evidence type="ECO:0008006" key="4">
    <source>
        <dbReference type="Google" id="ProtNLM"/>
    </source>
</evidence>
<accession>A0ABP0YJU6</accession>
<evidence type="ECO:0000313" key="2">
    <source>
        <dbReference type="EMBL" id="CAK9319130.1"/>
    </source>
</evidence>
<proteinExistence type="predicted"/>
<feature type="signal peptide" evidence="1">
    <location>
        <begin position="1"/>
        <end position="19"/>
    </location>
</feature>
<organism evidence="2 3">
    <name type="scientific">Citrullus colocynthis</name>
    <name type="common">colocynth</name>
    <dbReference type="NCBI Taxonomy" id="252529"/>
    <lineage>
        <taxon>Eukaryota</taxon>
        <taxon>Viridiplantae</taxon>
        <taxon>Streptophyta</taxon>
        <taxon>Embryophyta</taxon>
        <taxon>Tracheophyta</taxon>
        <taxon>Spermatophyta</taxon>
        <taxon>Magnoliopsida</taxon>
        <taxon>eudicotyledons</taxon>
        <taxon>Gunneridae</taxon>
        <taxon>Pentapetalae</taxon>
        <taxon>rosids</taxon>
        <taxon>fabids</taxon>
        <taxon>Cucurbitales</taxon>
        <taxon>Cucurbitaceae</taxon>
        <taxon>Benincaseae</taxon>
        <taxon>Citrullus</taxon>
    </lineage>
</organism>
<protein>
    <recommendedName>
        <fullName evidence="4">Secreted protein</fullName>
    </recommendedName>
</protein>
<feature type="chain" id="PRO_5045082329" description="Secreted protein" evidence="1">
    <location>
        <begin position="20"/>
        <end position="50"/>
    </location>
</feature>
<name>A0ABP0YJU6_9ROSI</name>
<gene>
    <name evidence="2" type="ORF">CITCOLO1_LOCUS11123</name>
</gene>
<reference evidence="2 3" key="1">
    <citation type="submission" date="2024-03" db="EMBL/GenBank/DDBJ databases">
        <authorList>
            <person name="Gkanogiannis A."/>
            <person name="Becerra Lopez-Lavalle L."/>
        </authorList>
    </citation>
    <scope>NUCLEOTIDE SEQUENCE [LARGE SCALE GENOMIC DNA]</scope>
</reference>
<evidence type="ECO:0000313" key="3">
    <source>
        <dbReference type="Proteomes" id="UP001642487"/>
    </source>
</evidence>
<keyword evidence="1" id="KW-0732">Signal</keyword>
<evidence type="ECO:0000256" key="1">
    <source>
        <dbReference type="SAM" id="SignalP"/>
    </source>
</evidence>
<dbReference type="EMBL" id="OZ021737">
    <property type="protein sequence ID" value="CAK9319130.1"/>
    <property type="molecule type" value="Genomic_DNA"/>
</dbReference>
<keyword evidence="3" id="KW-1185">Reference proteome</keyword>